<proteinExistence type="predicted"/>
<evidence type="ECO:0000313" key="2">
    <source>
        <dbReference type="Proteomes" id="UP000218810"/>
    </source>
</evidence>
<dbReference type="Proteomes" id="UP000218810">
    <property type="component" value="Unassembled WGS sequence"/>
</dbReference>
<dbReference type="AlphaFoldDB" id="A0A2A2WT04"/>
<sequence length="299" mass="32569">MRFTVEPSDTDHHAVICIDADLPARMTRLMLHYVEAEGRDWQHFLGFGIRPLTRDPHLDWVRRHGALAEMHGEFTERAGERCGFPALLVIRHPARTGDRDVTWDEVARENGVTISPSSMWWDLAATGGTLAPQDRFDARDDRFGTPLEGAEGLAGIGALFEVLARHTSTPEEAFGAVFETSGLAWNSYGPGPDHSVASYTGNPDARAHPQLAAVPASQICSPEVDLGRTMKVLQTTVIDAPAMSGLASGRFRGVDALWPDGREWLVVTDIDWEYSLLGCDRGTAEAVLAAEGVEAVELG</sequence>
<dbReference type="EMBL" id="NTGA01000007">
    <property type="protein sequence ID" value="PAY24291.1"/>
    <property type="molecule type" value="Genomic_DNA"/>
</dbReference>
<accession>A0A2A2WT04</accession>
<keyword evidence="2" id="KW-1185">Reference proteome</keyword>
<evidence type="ECO:0000313" key="1">
    <source>
        <dbReference type="EMBL" id="PAY24291.1"/>
    </source>
</evidence>
<reference evidence="2" key="1">
    <citation type="submission" date="2017-09" db="EMBL/GenBank/DDBJ databases">
        <authorList>
            <person name="Zhang Y."/>
            <person name="Huang X."/>
            <person name="Liu J."/>
            <person name="Lu L."/>
            <person name="Peng K."/>
        </authorList>
    </citation>
    <scope>NUCLEOTIDE SEQUENCE [LARGE SCALE GENOMIC DNA]</scope>
    <source>
        <strain evidence="2">S-XJ-1</strain>
    </source>
</reference>
<organism evidence="1 2">
    <name type="scientific">Dietzia natronolimnaea</name>
    <dbReference type="NCBI Taxonomy" id="161920"/>
    <lineage>
        <taxon>Bacteria</taxon>
        <taxon>Bacillati</taxon>
        <taxon>Actinomycetota</taxon>
        <taxon>Actinomycetes</taxon>
        <taxon>Mycobacteriales</taxon>
        <taxon>Dietziaceae</taxon>
        <taxon>Dietzia</taxon>
    </lineage>
</organism>
<protein>
    <submittedName>
        <fullName evidence="1">Uncharacterized protein</fullName>
    </submittedName>
</protein>
<name>A0A2A2WT04_9ACTN</name>
<gene>
    <name evidence="1" type="ORF">CEY15_04725</name>
</gene>
<dbReference type="OrthoDB" id="2426596at2"/>
<dbReference type="RefSeq" id="WP_095717512.1">
    <property type="nucleotide sequence ID" value="NZ_NTGA01000007.1"/>
</dbReference>
<comment type="caution">
    <text evidence="1">The sequence shown here is derived from an EMBL/GenBank/DDBJ whole genome shotgun (WGS) entry which is preliminary data.</text>
</comment>